<proteinExistence type="predicted"/>
<dbReference type="EMBL" id="CAKMRJ010005745">
    <property type="protein sequence ID" value="CAH1451932.1"/>
    <property type="molecule type" value="Genomic_DNA"/>
</dbReference>
<sequence>MQSSTISERNLQGTWPMDRPSSSSNMLRRESSYCLTSTMKKQIRYLVGELAAVEIGDRRAESTRMMAVEIEELRTVAREKKMGDGEEIVIGGVFCESYPNGDGSDKEGDGSDRSCSMEAMEEA</sequence>
<evidence type="ECO:0000313" key="3">
    <source>
        <dbReference type="Proteomes" id="UP001157418"/>
    </source>
</evidence>
<accession>A0AAU9PPF7</accession>
<evidence type="ECO:0000256" key="1">
    <source>
        <dbReference type="SAM" id="MobiDB-lite"/>
    </source>
</evidence>
<organism evidence="2 3">
    <name type="scientific">Lactuca virosa</name>
    <dbReference type="NCBI Taxonomy" id="75947"/>
    <lineage>
        <taxon>Eukaryota</taxon>
        <taxon>Viridiplantae</taxon>
        <taxon>Streptophyta</taxon>
        <taxon>Embryophyta</taxon>
        <taxon>Tracheophyta</taxon>
        <taxon>Spermatophyta</taxon>
        <taxon>Magnoliopsida</taxon>
        <taxon>eudicotyledons</taxon>
        <taxon>Gunneridae</taxon>
        <taxon>Pentapetalae</taxon>
        <taxon>asterids</taxon>
        <taxon>campanulids</taxon>
        <taxon>Asterales</taxon>
        <taxon>Asteraceae</taxon>
        <taxon>Cichorioideae</taxon>
        <taxon>Cichorieae</taxon>
        <taxon>Lactucinae</taxon>
        <taxon>Lactuca</taxon>
    </lineage>
</organism>
<protein>
    <submittedName>
        <fullName evidence="2">Uncharacterized protein</fullName>
    </submittedName>
</protein>
<dbReference type="AlphaFoldDB" id="A0AAU9PPF7"/>
<feature type="compositionally biased region" description="Basic and acidic residues" evidence="1">
    <location>
        <begin position="103"/>
        <end position="112"/>
    </location>
</feature>
<dbReference type="Proteomes" id="UP001157418">
    <property type="component" value="Unassembled WGS sequence"/>
</dbReference>
<reference evidence="2 3" key="1">
    <citation type="submission" date="2022-01" db="EMBL/GenBank/DDBJ databases">
        <authorList>
            <person name="Xiong W."/>
            <person name="Schranz E."/>
        </authorList>
    </citation>
    <scope>NUCLEOTIDE SEQUENCE [LARGE SCALE GENOMIC DNA]</scope>
</reference>
<keyword evidence="3" id="KW-1185">Reference proteome</keyword>
<comment type="caution">
    <text evidence="2">The sequence shown here is derived from an EMBL/GenBank/DDBJ whole genome shotgun (WGS) entry which is preliminary data.</text>
</comment>
<feature type="compositionally biased region" description="Polar residues" evidence="1">
    <location>
        <begin position="1"/>
        <end position="13"/>
    </location>
</feature>
<feature type="region of interest" description="Disordered" evidence="1">
    <location>
        <begin position="1"/>
        <end position="28"/>
    </location>
</feature>
<evidence type="ECO:0000313" key="2">
    <source>
        <dbReference type="EMBL" id="CAH1451932.1"/>
    </source>
</evidence>
<gene>
    <name evidence="2" type="ORF">LVIROSA_LOCUS37261</name>
</gene>
<feature type="region of interest" description="Disordered" evidence="1">
    <location>
        <begin position="97"/>
        <end position="123"/>
    </location>
</feature>
<name>A0AAU9PPF7_9ASTR</name>